<dbReference type="PANTHER" id="PTHR39624:SF2">
    <property type="entry name" value="OSMC-LIKE PROTEIN"/>
    <property type="match status" value="1"/>
</dbReference>
<protein>
    <submittedName>
        <fullName evidence="1">OsmC-like protein</fullName>
    </submittedName>
</protein>
<evidence type="ECO:0000313" key="1">
    <source>
        <dbReference type="EMBL" id="MBP2056893.1"/>
    </source>
</evidence>
<dbReference type="Gene3D" id="3.30.300.20">
    <property type="match status" value="1"/>
</dbReference>
<evidence type="ECO:0000313" key="2">
    <source>
        <dbReference type="Proteomes" id="UP001519292"/>
    </source>
</evidence>
<dbReference type="SUPFAM" id="SSF82784">
    <property type="entry name" value="OsmC-like"/>
    <property type="match status" value="1"/>
</dbReference>
<dbReference type="InterPro" id="IPR015946">
    <property type="entry name" value="KH_dom-like_a/b"/>
</dbReference>
<dbReference type="InterPro" id="IPR036102">
    <property type="entry name" value="OsmC/Ohrsf"/>
</dbReference>
<sequence>MSEYIVDTNLEDPWKANNNTGSFNFLADEEVKFSEAQGPNPVQYLTGALNSCITISAGMINQVHKLGVTNFKVHSKAITKKVGHQSSVTKIETEISFDSEMDEKQREDYLSHILHVSTVYQTLKKCIDIEVKLQSN</sequence>
<dbReference type="Proteomes" id="UP001519292">
    <property type="component" value="Unassembled WGS sequence"/>
</dbReference>
<keyword evidence="2" id="KW-1185">Reference proteome</keyword>
<dbReference type="Pfam" id="PF02566">
    <property type="entry name" value="OsmC"/>
    <property type="match status" value="1"/>
</dbReference>
<comment type="caution">
    <text evidence="1">The sequence shown here is derived from an EMBL/GenBank/DDBJ whole genome shotgun (WGS) entry which is preliminary data.</text>
</comment>
<accession>A0ABS4MB76</accession>
<name>A0ABS4MB76_9LACO</name>
<dbReference type="PANTHER" id="PTHR39624">
    <property type="entry name" value="PROTEIN INVOLVED IN RIMO-MEDIATED BETA-METHYLTHIOLATION OF RIBOSOMAL PROTEIN S12 YCAO"/>
    <property type="match status" value="1"/>
</dbReference>
<dbReference type="EMBL" id="JAGGLU010000001">
    <property type="protein sequence ID" value="MBP2056893.1"/>
    <property type="molecule type" value="Genomic_DNA"/>
</dbReference>
<organism evidence="1 2">
    <name type="scientific">Lactobacillus colini</name>
    <dbReference type="NCBI Taxonomy" id="1819254"/>
    <lineage>
        <taxon>Bacteria</taxon>
        <taxon>Bacillati</taxon>
        <taxon>Bacillota</taxon>
        <taxon>Bacilli</taxon>
        <taxon>Lactobacillales</taxon>
        <taxon>Lactobacillaceae</taxon>
        <taxon>Lactobacillus</taxon>
    </lineage>
</organism>
<proteinExistence type="predicted"/>
<reference evidence="1 2" key="1">
    <citation type="submission" date="2021-03" db="EMBL/GenBank/DDBJ databases">
        <title>Genomic Encyclopedia of Type Strains, Phase IV (KMG-IV): sequencing the most valuable type-strain genomes for metagenomic binning, comparative biology and taxonomic classification.</title>
        <authorList>
            <person name="Goeker M."/>
        </authorList>
    </citation>
    <scope>NUCLEOTIDE SEQUENCE [LARGE SCALE GENOMIC DNA]</scope>
    <source>
        <strain evidence="1 2">DSM 101872</strain>
    </source>
</reference>
<dbReference type="InterPro" id="IPR003718">
    <property type="entry name" value="OsmC/Ohr_fam"/>
</dbReference>
<gene>
    <name evidence="1" type="ORF">J2Z60_000055</name>
</gene>
<dbReference type="RefSeq" id="WP_209685186.1">
    <property type="nucleotide sequence ID" value="NZ_JAGGLU010000001.1"/>
</dbReference>